<name>A0A0F7FZE9_9ACTN</name>
<feature type="domain" description="Arginyl tRNA synthetase N-terminal" evidence="5">
    <location>
        <begin position="8"/>
        <end position="91"/>
    </location>
</feature>
<dbReference type="InterPro" id="IPR009080">
    <property type="entry name" value="tRNAsynth_Ia_anticodon-bd"/>
</dbReference>
<dbReference type="GO" id="GO:0005524">
    <property type="term" value="F:ATP binding"/>
    <property type="evidence" value="ECO:0007669"/>
    <property type="project" value="UniProtKB-KW"/>
</dbReference>
<dbReference type="AlphaFoldDB" id="A0A0F7FZE9"/>
<evidence type="ECO:0000256" key="3">
    <source>
        <dbReference type="ARBA" id="ARBA00022840"/>
    </source>
</evidence>
<dbReference type="SUPFAM" id="SSF47323">
    <property type="entry name" value="Anticodon-binding domain of a subclass of class I aminoacyl-tRNA synthetases"/>
    <property type="match status" value="1"/>
</dbReference>
<evidence type="ECO:0000313" key="6">
    <source>
        <dbReference type="EMBL" id="AKG45507.1"/>
    </source>
</evidence>
<sequence>MTPDQLSRVVLRCVRQAVESGQLPGAGVPARVVVRRAPHGEPGWSTAVAHQLARPAGRPAAEVAALLRDALLAQDGITGASVRDGFLTVRLHGDGDTALLRALTADPVPDSVPEDTRRDIARWSEATGGDRAALLVQRVENPLFRVRYAHARCRHLLRHSARFGLSAEPAPAAHPAERTLLDALGEWAAAGNSPQRLVAIAGAWLEAESVRATLPVGDEKPGTAHRARLALAQATATVLAGGLSRLGVSAPRHL</sequence>
<keyword evidence="1" id="KW-0436">Ligase</keyword>
<reference evidence="6" key="1">
    <citation type="submission" date="2019-08" db="EMBL/GenBank/DDBJ databases">
        <title>Complete genome sequence of a mangrove-derived Streptomyces xiamenensis.</title>
        <authorList>
            <person name="Xu J."/>
        </authorList>
    </citation>
    <scope>NUCLEOTIDE SEQUENCE</scope>
    <source>
        <strain evidence="6">318</strain>
    </source>
</reference>
<dbReference type="SMART" id="SM00836">
    <property type="entry name" value="DALR_1"/>
    <property type="match status" value="1"/>
</dbReference>
<evidence type="ECO:0000256" key="1">
    <source>
        <dbReference type="ARBA" id="ARBA00022598"/>
    </source>
</evidence>
<keyword evidence="3" id="KW-0067">ATP-binding</keyword>
<dbReference type="KEGG" id="sxi:SXIM_41230"/>
<evidence type="ECO:0000313" key="7">
    <source>
        <dbReference type="Proteomes" id="UP000034034"/>
    </source>
</evidence>
<evidence type="ECO:0000256" key="2">
    <source>
        <dbReference type="ARBA" id="ARBA00022741"/>
    </source>
</evidence>
<evidence type="ECO:0000259" key="4">
    <source>
        <dbReference type="SMART" id="SM00836"/>
    </source>
</evidence>
<dbReference type="InterPro" id="IPR005148">
    <property type="entry name" value="Arg-tRNA-synth_N"/>
</dbReference>
<dbReference type="STRING" id="408015.SXIM_41230"/>
<dbReference type="GO" id="GO:0004814">
    <property type="term" value="F:arginine-tRNA ligase activity"/>
    <property type="evidence" value="ECO:0007669"/>
    <property type="project" value="InterPro"/>
</dbReference>
<keyword evidence="7" id="KW-1185">Reference proteome</keyword>
<organism evidence="6 7">
    <name type="scientific">Streptomyces xiamenensis</name>
    <dbReference type="NCBI Taxonomy" id="408015"/>
    <lineage>
        <taxon>Bacteria</taxon>
        <taxon>Bacillati</taxon>
        <taxon>Actinomycetota</taxon>
        <taxon>Actinomycetes</taxon>
        <taxon>Kitasatosporales</taxon>
        <taxon>Streptomycetaceae</taxon>
        <taxon>Streptomyces</taxon>
    </lineage>
</organism>
<dbReference type="Proteomes" id="UP000034034">
    <property type="component" value="Chromosome"/>
</dbReference>
<evidence type="ECO:0000259" key="5">
    <source>
        <dbReference type="SMART" id="SM01016"/>
    </source>
</evidence>
<protein>
    <submittedName>
        <fullName evidence="6">Arginyl-tRNA synthetase</fullName>
    </submittedName>
</protein>
<dbReference type="EMBL" id="CP009922">
    <property type="protein sequence ID" value="AKG45507.1"/>
    <property type="molecule type" value="Genomic_DNA"/>
</dbReference>
<dbReference type="GO" id="GO:0006420">
    <property type="term" value="P:arginyl-tRNA aminoacylation"/>
    <property type="evidence" value="ECO:0007669"/>
    <property type="project" value="InterPro"/>
</dbReference>
<keyword evidence="2" id="KW-0547">Nucleotide-binding</keyword>
<dbReference type="Gene3D" id="1.10.730.10">
    <property type="entry name" value="Isoleucyl-tRNA Synthetase, Domain 1"/>
    <property type="match status" value="1"/>
</dbReference>
<proteinExistence type="predicted"/>
<gene>
    <name evidence="6" type="ORF">SXIM_41230</name>
</gene>
<dbReference type="InterPro" id="IPR008909">
    <property type="entry name" value="DALR_anticod-bd"/>
</dbReference>
<dbReference type="RefSeq" id="WP_046724833.1">
    <property type="nucleotide sequence ID" value="NZ_CP009922.3"/>
</dbReference>
<dbReference type="GO" id="GO:0005737">
    <property type="term" value="C:cytoplasm"/>
    <property type="evidence" value="ECO:0007669"/>
    <property type="project" value="InterPro"/>
</dbReference>
<dbReference type="HOGENOM" id="CLU_065807_0_0_11"/>
<dbReference type="PATRIC" id="fig|408015.6.peg.4178"/>
<feature type="domain" description="DALR anticodon binding" evidence="4">
    <location>
        <begin position="146"/>
        <end position="254"/>
    </location>
</feature>
<accession>A0A0F7FZE9</accession>
<dbReference type="SMART" id="SM01016">
    <property type="entry name" value="Arg_tRNA_synt_N"/>
    <property type="match status" value="1"/>
</dbReference>